<dbReference type="GO" id="GO:1990904">
    <property type="term" value="C:ribonucleoprotein complex"/>
    <property type="evidence" value="ECO:0007669"/>
    <property type="project" value="UniProtKB-KW"/>
</dbReference>
<dbReference type="PANTHER" id="PTHR11994">
    <property type="entry name" value="60S RIBOSOMAL PROTEIN L11-RELATED"/>
    <property type="match status" value="1"/>
</dbReference>
<dbReference type="Pfam" id="PF00281">
    <property type="entry name" value="Ribosomal_L5"/>
    <property type="match status" value="1"/>
</dbReference>
<dbReference type="GO" id="GO:0006412">
    <property type="term" value="P:translation"/>
    <property type="evidence" value="ECO:0007669"/>
    <property type="project" value="InterPro"/>
</dbReference>
<evidence type="ECO:0000259" key="4">
    <source>
        <dbReference type="Pfam" id="PF00281"/>
    </source>
</evidence>
<evidence type="ECO:0000256" key="1">
    <source>
        <dbReference type="ARBA" id="ARBA00008553"/>
    </source>
</evidence>
<comment type="similarity">
    <text evidence="1">Belongs to the universal ribosomal protein uL5 family.</text>
</comment>
<accession>A0A645HRW8</accession>
<protein>
    <submittedName>
        <fullName evidence="6">50S ribosomal protein L5</fullName>
    </submittedName>
</protein>
<dbReference type="AlphaFoldDB" id="A0A645HRW8"/>
<keyword evidence="2 6" id="KW-0689">Ribosomal protein</keyword>
<dbReference type="InterPro" id="IPR031310">
    <property type="entry name" value="Ribosomal_uL5_N"/>
</dbReference>
<organism evidence="6">
    <name type="scientific">bioreactor metagenome</name>
    <dbReference type="NCBI Taxonomy" id="1076179"/>
    <lineage>
        <taxon>unclassified sequences</taxon>
        <taxon>metagenomes</taxon>
        <taxon>ecological metagenomes</taxon>
    </lineage>
</organism>
<proteinExistence type="inferred from homology"/>
<comment type="caution">
    <text evidence="6">The sequence shown here is derived from an EMBL/GenBank/DDBJ whole genome shotgun (WGS) entry which is preliminary data.</text>
</comment>
<dbReference type="InterPro" id="IPR022803">
    <property type="entry name" value="Ribosomal_uL5_dom_sf"/>
</dbReference>
<dbReference type="EMBL" id="VSSQ01097713">
    <property type="protein sequence ID" value="MPN40959.1"/>
    <property type="molecule type" value="Genomic_DNA"/>
</dbReference>
<name>A0A645HRW8_9ZZZZ</name>
<feature type="domain" description="Large ribosomal subunit protein uL5 C-terminal" evidence="5">
    <location>
        <begin position="50"/>
        <end position="143"/>
    </location>
</feature>
<evidence type="ECO:0000259" key="5">
    <source>
        <dbReference type="Pfam" id="PF00673"/>
    </source>
</evidence>
<feature type="domain" description="Large ribosomal subunit protein uL5 N-terminal" evidence="4">
    <location>
        <begin position="2"/>
        <end position="46"/>
    </location>
</feature>
<dbReference type="Pfam" id="PF00673">
    <property type="entry name" value="Ribosomal_L5_C"/>
    <property type="match status" value="1"/>
</dbReference>
<reference evidence="6" key="1">
    <citation type="submission" date="2019-08" db="EMBL/GenBank/DDBJ databases">
        <authorList>
            <person name="Kucharzyk K."/>
            <person name="Murdoch R.W."/>
            <person name="Higgins S."/>
            <person name="Loffler F."/>
        </authorList>
    </citation>
    <scope>NUCLEOTIDE SEQUENCE</scope>
</reference>
<dbReference type="GO" id="GO:0005840">
    <property type="term" value="C:ribosome"/>
    <property type="evidence" value="ECO:0007669"/>
    <property type="project" value="UniProtKB-KW"/>
</dbReference>
<sequence length="147" mass="16584">MVNYRVGEARESQESLTSATEEISAITGQKPKLCKAKKAVAAFKIRQNDPLALKVTLRGQRMYDFVEKLFNLILPRLRDFKGMPLNAFDDAGNYNLTIKDQTLFPEINLDKANKIRSVQITIKINTSSKEDSKMLLSALGFPFEKAN</sequence>
<evidence type="ECO:0000256" key="3">
    <source>
        <dbReference type="ARBA" id="ARBA00023274"/>
    </source>
</evidence>
<gene>
    <name evidence="6" type="primary">rplE_46</name>
    <name evidence="6" type="ORF">SDC9_188499</name>
</gene>
<evidence type="ECO:0000256" key="2">
    <source>
        <dbReference type="ARBA" id="ARBA00022980"/>
    </source>
</evidence>
<dbReference type="PIRSF" id="PIRSF002161">
    <property type="entry name" value="Ribosomal_L5"/>
    <property type="match status" value="1"/>
</dbReference>
<dbReference type="InterPro" id="IPR002132">
    <property type="entry name" value="Ribosomal_uL5"/>
</dbReference>
<evidence type="ECO:0000313" key="6">
    <source>
        <dbReference type="EMBL" id="MPN40959.1"/>
    </source>
</evidence>
<dbReference type="InterPro" id="IPR031309">
    <property type="entry name" value="Ribosomal_uL5_C"/>
</dbReference>
<dbReference type="Gene3D" id="3.30.1440.10">
    <property type="match status" value="1"/>
</dbReference>
<keyword evidence="3" id="KW-0687">Ribonucleoprotein</keyword>
<dbReference type="SUPFAM" id="SSF55282">
    <property type="entry name" value="RL5-like"/>
    <property type="match status" value="1"/>
</dbReference>
<dbReference type="FunFam" id="3.30.1440.10:FF:000001">
    <property type="entry name" value="50S ribosomal protein L5"/>
    <property type="match status" value="1"/>
</dbReference>
<dbReference type="GO" id="GO:0003735">
    <property type="term" value="F:structural constituent of ribosome"/>
    <property type="evidence" value="ECO:0007669"/>
    <property type="project" value="InterPro"/>
</dbReference>